<feature type="transmembrane region" description="Helical" evidence="2">
    <location>
        <begin position="126"/>
        <end position="143"/>
    </location>
</feature>
<keyword evidence="5" id="KW-1185">Reference proteome</keyword>
<feature type="transmembrane region" description="Helical" evidence="2">
    <location>
        <begin position="180"/>
        <end position="198"/>
    </location>
</feature>
<feature type="region of interest" description="Disordered" evidence="1">
    <location>
        <begin position="202"/>
        <end position="231"/>
    </location>
</feature>
<dbReference type="AlphaFoldDB" id="A6DKW0"/>
<feature type="transmembrane region" description="Helical" evidence="2">
    <location>
        <begin position="104"/>
        <end position="120"/>
    </location>
</feature>
<gene>
    <name evidence="4" type="ORF">LNTAR_20188</name>
</gene>
<sequence length="274" mass="31376">MLSDREYIKTKGPEKWPLLKVILGVAVLINVAVFLTAGRLWDSFALSLVGLKSGWIWQLFTSFFLASSDQLFSFVFDLLIFYFAAQRLEEAYGESRLRLLYKKLFAAIAIAMPVLLLLFFYQSFAFLSALMLGTVCAYGWTYYSVKARFYIFFVLPLDLSGKNILTLIALYAVLVAATHQWSILIVYSLVAYVAYDHCKKKKKKRKNKQKGQKQEKKPVKRNEMQRGFKRIVKEDLADPEIDAILDKILAQGMDSLTAKEKEILESRSSSSEKP</sequence>
<evidence type="ECO:0000256" key="2">
    <source>
        <dbReference type="SAM" id="Phobius"/>
    </source>
</evidence>
<dbReference type="Pfam" id="PF20216">
    <property type="entry name" value="DUF6576"/>
    <property type="match status" value="1"/>
</dbReference>
<evidence type="ECO:0000256" key="1">
    <source>
        <dbReference type="SAM" id="MobiDB-lite"/>
    </source>
</evidence>
<dbReference type="STRING" id="313628.LNTAR_20188"/>
<keyword evidence="2" id="KW-1133">Transmembrane helix</keyword>
<keyword evidence="2" id="KW-0472">Membrane</keyword>
<dbReference type="RefSeq" id="WP_007278522.1">
    <property type="nucleotide sequence ID" value="NZ_ABCK01000008.1"/>
</dbReference>
<accession>A6DKW0</accession>
<protein>
    <recommendedName>
        <fullName evidence="3">DUF6576 domain-containing protein</fullName>
    </recommendedName>
</protein>
<dbReference type="eggNOG" id="COG0705">
    <property type="taxonomic scope" value="Bacteria"/>
</dbReference>
<feature type="transmembrane region" description="Helical" evidence="2">
    <location>
        <begin position="21"/>
        <end position="41"/>
    </location>
</feature>
<evidence type="ECO:0000259" key="3">
    <source>
        <dbReference type="Pfam" id="PF20216"/>
    </source>
</evidence>
<name>A6DKW0_9BACT</name>
<organism evidence="4 5">
    <name type="scientific">Lentisphaera araneosa HTCC2155</name>
    <dbReference type="NCBI Taxonomy" id="313628"/>
    <lineage>
        <taxon>Bacteria</taxon>
        <taxon>Pseudomonadati</taxon>
        <taxon>Lentisphaerota</taxon>
        <taxon>Lentisphaeria</taxon>
        <taxon>Lentisphaerales</taxon>
        <taxon>Lentisphaeraceae</taxon>
        <taxon>Lentisphaera</taxon>
    </lineage>
</organism>
<dbReference type="InterPro" id="IPR046483">
    <property type="entry name" value="DUF6576"/>
</dbReference>
<feature type="transmembrane region" description="Helical" evidence="2">
    <location>
        <begin position="61"/>
        <end position="83"/>
    </location>
</feature>
<proteinExistence type="predicted"/>
<feature type="domain" description="DUF6576" evidence="3">
    <location>
        <begin position="240"/>
        <end position="268"/>
    </location>
</feature>
<feature type="transmembrane region" description="Helical" evidence="2">
    <location>
        <begin position="150"/>
        <end position="174"/>
    </location>
</feature>
<feature type="compositionally biased region" description="Basic residues" evidence="1">
    <location>
        <begin position="202"/>
        <end position="211"/>
    </location>
</feature>
<feature type="compositionally biased region" description="Basic and acidic residues" evidence="1">
    <location>
        <begin position="212"/>
        <end position="231"/>
    </location>
</feature>
<evidence type="ECO:0000313" key="5">
    <source>
        <dbReference type="Proteomes" id="UP000004947"/>
    </source>
</evidence>
<evidence type="ECO:0000313" key="4">
    <source>
        <dbReference type="EMBL" id="EDM27562.1"/>
    </source>
</evidence>
<dbReference type="Proteomes" id="UP000004947">
    <property type="component" value="Unassembled WGS sequence"/>
</dbReference>
<keyword evidence="2" id="KW-0812">Transmembrane</keyword>
<comment type="caution">
    <text evidence="4">The sequence shown here is derived from an EMBL/GenBank/DDBJ whole genome shotgun (WGS) entry which is preliminary data.</text>
</comment>
<reference evidence="4 5" key="1">
    <citation type="journal article" date="2010" name="J. Bacteriol.">
        <title>Genome sequence of Lentisphaera araneosa HTCC2155T, the type species of the order Lentisphaerales in the phylum Lentisphaerae.</title>
        <authorList>
            <person name="Thrash J.C."/>
            <person name="Cho J.C."/>
            <person name="Vergin K.L."/>
            <person name="Morris R.M."/>
            <person name="Giovannoni S.J."/>
        </authorList>
    </citation>
    <scope>NUCLEOTIDE SEQUENCE [LARGE SCALE GENOMIC DNA]</scope>
    <source>
        <strain evidence="4 5">HTCC2155</strain>
    </source>
</reference>
<dbReference type="EMBL" id="ABCK01000008">
    <property type="protein sequence ID" value="EDM27562.1"/>
    <property type="molecule type" value="Genomic_DNA"/>
</dbReference>